<comment type="caution">
    <text evidence="2">The sequence shown here is derived from an EMBL/GenBank/DDBJ whole genome shotgun (WGS) entry which is preliminary data.</text>
</comment>
<dbReference type="Gene3D" id="2.30.180.10">
    <property type="entry name" value="FAS1 domain"/>
    <property type="match status" value="1"/>
</dbReference>
<sequence>MRFFVPHLAFLTFLWTISMVGQGPNSDVENELLAIGFEESILSNTLNLTDHATLYSAIKAADLDNILAFDGPFTVFAPSDKAFNILFENTGSNLLKTENKSDLQALLRYHIIAGKFTASSILKALCRGNGTATFMTIQGEALTATIQGIDIVLTDSFGNSAKITTADTNRCNGVIHTIDSVILPKKMNYLP</sequence>
<dbReference type="RefSeq" id="WP_154369331.1">
    <property type="nucleotide sequence ID" value="NZ_WKJH01000030.1"/>
</dbReference>
<proteinExistence type="predicted"/>
<dbReference type="Pfam" id="PF02469">
    <property type="entry name" value="Fasciclin"/>
    <property type="match status" value="1"/>
</dbReference>
<gene>
    <name evidence="2" type="ORF">GJ691_17595</name>
</gene>
<keyword evidence="3" id="KW-1185">Reference proteome</keyword>
<dbReference type="InterPro" id="IPR036378">
    <property type="entry name" value="FAS1_dom_sf"/>
</dbReference>
<evidence type="ECO:0000313" key="3">
    <source>
        <dbReference type="Proteomes" id="UP000443153"/>
    </source>
</evidence>
<accession>A0A6I2MSQ4</accession>
<protein>
    <submittedName>
        <fullName evidence="2">Fasciclin domain-containing protein</fullName>
    </submittedName>
</protein>
<organism evidence="2 3">
    <name type="scientific">Maribacter luteus</name>
    <dbReference type="NCBI Taxonomy" id="2594478"/>
    <lineage>
        <taxon>Bacteria</taxon>
        <taxon>Pseudomonadati</taxon>
        <taxon>Bacteroidota</taxon>
        <taxon>Flavobacteriia</taxon>
        <taxon>Flavobacteriales</taxon>
        <taxon>Flavobacteriaceae</taxon>
        <taxon>Maribacter</taxon>
    </lineage>
</organism>
<dbReference type="InterPro" id="IPR050904">
    <property type="entry name" value="Adhesion/Biosynth-related"/>
</dbReference>
<dbReference type="OrthoDB" id="9800666at2"/>
<dbReference type="InterPro" id="IPR000782">
    <property type="entry name" value="FAS1_domain"/>
</dbReference>
<dbReference type="SMART" id="SM00554">
    <property type="entry name" value="FAS1"/>
    <property type="match status" value="1"/>
</dbReference>
<reference evidence="2 3" key="1">
    <citation type="submission" date="2019-11" db="EMBL/GenBank/DDBJ databases">
        <title>Maribacter lutea sp. nov., a marine bacterium isolated from intertidal sand.</title>
        <authorList>
            <person name="Liu A."/>
        </authorList>
    </citation>
    <scope>NUCLEOTIDE SEQUENCE [LARGE SCALE GENOMIC DNA]</scope>
    <source>
        <strain evidence="2 3">RZ05</strain>
    </source>
</reference>
<dbReference type="PANTHER" id="PTHR10900">
    <property type="entry name" value="PERIOSTIN-RELATED"/>
    <property type="match status" value="1"/>
</dbReference>
<feature type="domain" description="FAS1" evidence="1">
    <location>
        <begin position="38"/>
        <end position="182"/>
    </location>
</feature>
<dbReference type="Proteomes" id="UP000443153">
    <property type="component" value="Unassembled WGS sequence"/>
</dbReference>
<dbReference type="AlphaFoldDB" id="A0A6I2MSQ4"/>
<evidence type="ECO:0000313" key="2">
    <source>
        <dbReference type="EMBL" id="MRX65969.1"/>
    </source>
</evidence>
<name>A0A6I2MSQ4_9FLAO</name>
<dbReference type="PANTHER" id="PTHR10900:SF77">
    <property type="entry name" value="FI19380P1"/>
    <property type="match status" value="1"/>
</dbReference>
<dbReference type="SUPFAM" id="SSF82153">
    <property type="entry name" value="FAS1 domain"/>
    <property type="match status" value="1"/>
</dbReference>
<dbReference type="EMBL" id="WKJH01000030">
    <property type="protein sequence ID" value="MRX65969.1"/>
    <property type="molecule type" value="Genomic_DNA"/>
</dbReference>
<dbReference type="PROSITE" id="PS50213">
    <property type="entry name" value="FAS1"/>
    <property type="match status" value="1"/>
</dbReference>
<evidence type="ECO:0000259" key="1">
    <source>
        <dbReference type="PROSITE" id="PS50213"/>
    </source>
</evidence>